<dbReference type="Gene3D" id="3.40.1580.10">
    <property type="entry name" value="SMI1/KNR4-like"/>
    <property type="match status" value="1"/>
</dbReference>
<evidence type="ECO:0000313" key="1">
    <source>
        <dbReference type="EMBL" id="MBO0952670.1"/>
    </source>
</evidence>
<dbReference type="InterPro" id="IPR037883">
    <property type="entry name" value="Knr4/Smi1-like_sf"/>
</dbReference>
<name>A0ABS3JRN1_9BACT</name>
<gene>
    <name evidence="1" type="ORF">J2I46_29090</name>
</gene>
<dbReference type="Pfam" id="PF14567">
    <property type="entry name" value="SUKH_5"/>
    <property type="match status" value="1"/>
</dbReference>
<proteinExistence type="predicted"/>
<reference evidence="1 2" key="1">
    <citation type="submission" date="2021-03" db="EMBL/GenBank/DDBJ databases">
        <title>Fibrella sp. HMF5405 genome sequencing and assembly.</title>
        <authorList>
            <person name="Kang H."/>
            <person name="Kim H."/>
            <person name="Bae S."/>
            <person name="Joh K."/>
        </authorList>
    </citation>
    <scope>NUCLEOTIDE SEQUENCE [LARGE SCALE GENOMIC DNA]</scope>
    <source>
        <strain evidence="1 2">HMF5405</strain>
    </source>
</reference>
<dbReference type="Proteomes" id="UP000664628">
    <property type="component" value="Unassembled WGS sequence"/>
</dbReference>
<dbReference type="SUPFAM" id="SSF160631">
    <property type="entry name" value="SMI1/KNR4-like"/>
    <property type="match status" value="1"/>
</dbReference>
<protein>
    <submittedName>
        <fullName evidence="1">SMI1/KNR4 family protein</fullName>
    </submittedName>
</protein>
<comment type="caution">
    <text evidence="1">The sequence shown here is derived from an EMBL/GenBank/DDBJ whole genome shotgun (WGS) entry which is preliminary data.</text>
</comment>
<sequence>MSLPKDYIDFCIKFGGGYFGLINVFTLTPHSDWYIVQMYKSAEEHLPSNLIPFSDDGTGGLYCFSSTGNNQILYVDEMGVLRDTEYEDFFQFLIENAYSE</sequence>
<accession>A0ABS3JRN1</accession>
<evidence type="ECO:0000313" key="2">
    <source>
        <dbReference type="Proteomes" id="UP000664628"/>
    </source>
</evidence>
<keyword evidence="2" id="KW-1185">Reference proteome</keyword>
<organism evidence="1 2">
    <name type="scientific">Fibrella forsythiae</name>
    <dbReference type="NCBI Taxonomy" id="2817061"/>
    <lineage>
        <taxon>Bacteria</taxon>
        <taxon>Pseudomonadati</taxon>
        <taxon>Bacteroidota</taxon>
        <taxon>Cytophagia</taxon>
        <taxon>Cytophagales</taxon>
        <taxon>Spirosomataceae</taxon>
        <taxon>Fibrella</taxon>
    </lineage>
</organism>
<dbReference type="EMBL" id="JAFMYW010000012">
    <property type="protein sequence ID" value="MBO0952670.1"/>
    <property type="molecule type" value="Genomic_DNA"/>
</dbReference>